<keyword evidence="2" id="KW-1185">Reference proteome</keyword>
<organism evidence="1 2">
    <name type="scientific">Aureibaculum marinum</name>
    <dbReference type="NCBI Taxonomy" id="2487930"/>
    <lineage>
        <taxon>Bacteria</taxon>
        <taxon>Pseudomonadati</taxon>
        <taxon>Bacteroidota</taxon>
        <taxon>Flavobacteriia</taxon>
        <taxon>Flavobacteriales</taxon>
        <taxon>Flavobacteriaceae</taxon>
        <taxon>Aureibaculum</taxon>
    </lineage>
</organism>
<gene>
    <name evidence="1" type="ORF">EGM88_14645</name>
</gene>
<name>A0A3N4N8J4_9FLAO</name>
<evidence type="ECO:0000313" key="1">
    <source>
        <dbReference type="EMBL" id="RPD91675.1"/>
    </source>
</evidence>
<sequence length="240" mass="27369">MKKLIPFVKGVMLFVFVVFLYGFSSARNSAKKIKNVNINFENGDNLFITYETVNKLLVQNYGQLQSQSKEELFLNKLEETLLSNEMIENAEVFVDVSGELGVSVKQKMPIARVNDGGVAYYMDSKGKKMPLSSNYSARVPIVEGVENNHLSSELFKLVSVIDNDDFLKKQIVGIVQLPKNEFVLKTRLGNHQVELGTLKQLDKKIKKLKVFYQKVINDKTLDNYKKINLEYNNQVVCTKN</sequence>
<protein>
    <recommendedName>
        <fullName evidence="3">Cell division protein FtsQ</fullName>
    </recommendedName>
</protein>
<proteinExistence type="predicted"/>
<accession>A0A3N4N8J4</accession>
<dbReference type="AlphaFoldDB" id="A0A3N4N8J4"/>
<comment type="caution">
    <text evidence="1">The sequence shown here is derived from an EMBL/GenBank/DDBJ whole genome shotgun (WGS) entry which is preliminary data.</text>
</comment>
<dbReference type="EMBL" id="RPFJ01000058">
    <property type="protein sequence ID" value="RPD91675.1"/>
    <property type="molecule type" value="Genomic_DNA"/>
</dbReference>
<dbReference type="Proteomes" id="UP000270856">
    <property type="component" value="Unassembled WGS sequence"/>
</dbReference>
<dbReference type="OrthoDB" id="1466667at2"/>
<evidence type="ECO:0008006" key="3">
    <source>
        <dbReference type="Google" id="ProtNLM"/>
    </source>
</evidence>
<evidence type="ECO:0000313" key="2">
    <source>
        <dbReference type="Proteomes" id="UP000270856"/>
    </source>
</evidence>
<dbReference type="RefSeq" id="WP_123899161.1">
    <property type="nucleotide sequence ID" value="NZ_RPFJ01000058.1"/>
</dbReference>
<reference evidence="1 2" key="1">
    <citation type="submission" date="2018-11" db="EMBL/GenBank/DDBJ databases">
        <title>Aureibaculum marinum gen. nov., sp. nov., a member of the family Flavobacteriaceae isolated from the Bohai Sea.</title>
        <authorList>
            <person name="Ji X."/>
        </authorList>
    </citation>
    <scope>NUCLEOTIDE SEQUENCE [LARGE SCALE GENOMIC DNA]</scope>
    <source>
        <strain evidence="1 2">BH-SD17</strain>
    </source>
</reference>